<dbReference type="EC" id="6.3.5.4" evidence="3"/>
<evidence type="ECO:0000256" key="10">
    <source>
        <dbReference type="PIRSR" id="PIRSR001589-3"/>
    </source>
</evidence>
<dbReference type="InterPro" id="IPR029055">
    <property type="entry name" value="Ntn_hydrolases_N"/>
</dbReference>
<comment type="similarity">
    <text evidence="2">Belongs to the asparagine synthetase family.</text>
</comment>
<feature type="binding site" evidence="9">
    <location>
        <position position="101"/>
    </location>
    <ligand>
        <name>L-glutamine</name>
        <dbReference type="ChEBI" id="CHEBI:58359"/>
    </ligand>
</feature>
<reference evidence="13" key="1">
    <citation type="submission" date="2017-09" db="EMBL/GenBank/DDBJ databases">
        <authorList>
            <person name="Varghese N."/>
            <person name="Submissions S."/>
        </authorList>
    </citation>
    <scope>NUCLEOTIDE SEQUENCE [LARGE SCALE GENOMIC DNA]</scope>
    <source>
        <strain evidence="13">DSM 15103</strain>
    </source>
</reference>
<dbReference type="InterPro" id="IPR006426">
    <property type="entry name" value="Asn_synth_AEB"/>
</dbReference>
<keyword evidence="8" id="KW-0061">Asparagine biosynthesis</keyword>
<evidence type="ECO:0000313" key="13">
    <source>
        <dbReference type="Proteomes" id="UP000219036"/>
    </source>
</evidence>
<evidence type="ECO:0000259" key="11">
    <source>
        <dbReference type="PROSITE" id="PS51278"/>
    </source>
</evidence>
<gene>
    <name evidence="12" type="ORF">SAMN06265182_0587</name>
</gene>
<sequence>MCGIAGFVDFNKKSDLEVLKNMTDVLYHRGPDDNGYSFYSLSSHNIGLGHRRLSILDLSKHGHQPMKFDNLEIVYNGEVYNFKEIRKELEIYGYKFISNTDTEVILKAFHKWGIEAVHKFIGMFAIAIYDKEKQQLILIRDRVGVKPLYYYYKDGLFLFASELKSFHKHPNFRKNININALALFFRFGYIIQPYSIFQNTWKLKSGHYGILDLKSGNFKEVKYWDVIDFYNKPKLKIDFQEAVEETERLLKSAFKYRMISDVPVGIFLSGGYDSSTVAAILQKNRSDRIKTFTIGFYEDKFNEAHHARKIAKYLGTEHTEYYCTQKEALDIIPKLAYIYDEPFGDPSSIPTILVSRITRKKVKVSLSADGGDEIFGGYKKYTQAMKFFDLLSKIPLKEKLLKILPNMNNKVFLSKKLSSKVYTLKKLLPSKDYIDMMNRLTYYFQPEEIPKFIDTSNNSEIDLSLTCNVDNIIDKMLATDFKTYLVDDILVKVDRATMNTSLEGREPFLDYRLIEFVAQLPSSYKINENDKKILLKSIAHKYIPKDMIDRPKMGFSVPLNEWFQKELSSLLNEYFDLEKLKKVTCINAEEVHKIYSQWLKFPEVNYNKIWILLIFLMWYEEWM</sequence>
<dbReference type="InterPro" id="IPR033738">
    <property type="entry name" value="AsnB_N"/>
</dbReference>
<dbReference type="GO" id="GO:0005524">
    <property type="term" value="F:ATP binding"/>
    <property type="evidence" value="ECO:0007669"/>
    <property type="project" value="UniProtKB-KW"/>
</dbReference>
<dbReference type="EMBL" id="OBEI01000002">
    <property type="protein sequence ID" value="SNZ06175.1"/>
    <property type="molecule type" value="Genomic_DNA"/>
</dbReference>
<comment type="catalytic activity">
    <reaction evidence="7">
        <text>L-aspartate + L-glutamine + ATP + H2O = L-asparagine + L-glutamate + AMP + diphosphate + H(+)</text>
        <dbReference type="Rhea" id="RHEA:12228"/>
        <dbReference type="ChEBI" id="CHEBI:15377"/>
        <dbReference type="ChEBI" id="CHEBI:15378"/>
        <dbReference type="ChEBI" id="CHEBI:29985"/>
        <dbReference type="ChEBI" id="CHEBI:29991"/>
        <dbReference type="ChEBI" id="CHEBI:30616"/>
        <dbReference type="ChEBI" id="CHEBI:33019"/>
        <dbReference type="ChEBI" id="CHEBI:58048"/>
        <dbReference type="ChEBI" id="CHEBI:58359"/>
        <dbReference type="ChEBI" id="CHEBI:456215"/>
        <dbReference type="EC" id="6.3.5.4"/>
    </reaction>
</comment>
<accession>A0A285N9N2</accession>
<dbReference type="PANTHER" id="PTHR43284">
    <property type="entry name" value="ASPARAGINE SYNTHETASE (GLUTAMINE-HYDROLYZING)"/>
    <property type="match status" value="1"/>
</dbReference>
<dbReference type="RefSeq" id="WP_096999777.1">
    <property type="nucleotide sequence ID" value="NZ_OBEI01000002.1"/>
</dbReference>
<dbReference type="SUPFAM" id="SSF56235">
    <property type="entry name" value="N-terminal nucleophile aminohydrolases (Ntn hydrolases)"/>
    <property type="match status" value="1"/>
</dbReference>
<evidence type="ECO:0000256" key="3">
    <source>
        <dbReference type="ARBA" id="ARBA00012737"/>
    </source>
</evidence>
<dbReference type="Pfam" id="PF13537">
    <property type="entry name" value="GATase_7"/>
    <property type="match status" value="1"/>
</dbReference>
<protein>
    <recommendedName>
        <fullName evidence="3">asparagine synthase (glutamine-hydrolyzing)</fullName>
        <ecNumber evidence="3">6.3.5.4</ecNumber>
    </recommendedName>
</protein>
<dbReference type="AlphaFoldDB" id="A0A285N9N2"/>
<evidence type="ECO:0000256" key="9">
    <source>
        <dbReference type="PIRSR" id="PIRSR001589-2"/>
    </source>
</evidence>
<organism evidence="12 13">
    <name type="scientific">Persephonella hydrogeniphila</name>
    <dbReference type="NCBI Taxonomy" id="198703"/>
    <lineage>
        <taxon>Bacteria</taxon>
        <taxon>Pseudomonadati</taxon>
        <taxon>Aquificota</taxon>
        <taxon>Aquificia</taxon>
        <taxon>Aquificales</taxon>
        <taxon>Hydrogenothermaceae</taxon>
        <taxon>Persephonella</taxon>
    </lineage>
</organism>
<dbReference type="PROSITE" id="PS51278">
    <property type="entry name" value="GATASE_TYPE_2"/>
    <property type="match status" value="1"/>
</dbReference>
<evidence type="ECO:0000256" key="7">
    <source>
        <dbReference type="ARBA" id="ARBA00048741"/>
    </source>
</evidence>
<dbReference type="GO" id="GO:0004066">
    <property type="term" value="F:asparagine synthase (glutamine-hydrolyzing) activity"/>
    <property type="evidence" value="ECO:0007669"/>
    <property type="project" value="UniProtKB-EC"/>
</dbReference>
<feature type="binding site" evidence="9">
    <location>
        <position position="294"/>
    </location>
    <ligand>
        <name>ATP</name>
        <dbReference type="ChEBI" id="CHEBI:30616"/>
    </ligand>
</feature>
<dbReference type="Gene3D" id="3.60.20.10">
    <property type="entry name" value="Glutamine Phosphoribosylpyrophosphate, subunit 1, domain 1"/>
    <property type="match status" value="1"/>
</dbReference>
<evidence type="ECO:0000256" key="1">
    <source>
        <dbReference type="ARBA" id="ARBA00005187"/>
    </source>
</evidence>
<evidence type="ECO:0000313" key="12">
    <source>
        <dbReference type="EMBL" id="SNZ06175.1"/>
    </source>
</evidence>
<dbReference type="Pfam" id="PF00733">
    <property type="entry name" value="Asn_synthase"/>
    <property type="match status" value="1"/>
</dbReference>
<evidence type="ECO:0000256" key="4">
    <source>
        <dbReference type="ARBA" id="ARBA00022741"/>
    </source>
</evidence>
<keyword evidence="13" id="KW-1185">Reference proteome</keyword>
<dbReference type="OrthoDB" id="9763290at2"/>
<dbReference type="InterPro" id="IPR051786">
    <property type="entry name" value="ASN_synthetase/amidase"/>
</dbReference>
<dbReference type="InterPro" id="IPR001962">
    <property type="entry name" value="Asn_synthase"/>
</dbReference>
<feature type="site" description="Important for beta-aspartyl-AMP intermediate formation" evidence="10">
    <location>
        <position position="369"/>
    </location>
</feature>
<feature type="domain" description="Glutamine amidotransferase type-2" evidence="11">
    <location>
        <begin position="2"/>
        <end position="214"/>
    </location>
</feature>
<dbReference type="GO" id="GO:0005829">
    <property type="term" value="C:cytosol"/>
    <property type="evidence" value="ECO:0007669"/>
    <property type="project" value="TreeGrafter"/>
</dbReference>
<dbReference type="SUPFAM" id="SSF52402">
    <property type="entry name" value="Adenine nucleotide alpha hydrolases-like"/>
    <property type="match status" value="1"/>
</dbReference>
<evidence type="ECO:0000256" key="6">
    <source>
        <dbReference type="ARBA" id="ARBA00022962"/>
    </source>
</evidence>
<dbReference type="Gene3D" id="3.40.50.620">
    <property type="entry name" value="HUPs"/>
    <property type="match status" value="1"/>
</dbReference>
<keyword evidence="6 8" id="KW-0315">Glutamine amidotransferase</keyword>
<comment type="pathway">
    <text evidence="1">Amino-acid biosynthesis; L-asparagine biosynthesis; L-asparagine from L-aspartate (L-Gln route): step 1/1.</text>
</comment>
<dbReference type="CDD" id="cd00712">
    <property type="entry name" value="AsnB"/>
    <property type="match status" value="1"/>
</dbReference>
<dbReference type="GO" id="GO:0006529">
    <property type="term" value="P:asparagine biosynthetic process"/>
    <property type="evidence" value="ECO:0007669"/>
    <property type="project" value="UniProtKB-KW"/>
</dbReference>
<keyword evidence="4 9" id="KW-0547">Nucleotide-binding</keyword>
<dbReference type="NCBIfam" id="TIGR01536">
    <property type="entry name" value="asn_synth_AEB"/>
    <property type="match status" value="1"/>
</dbReference>
<dbReference type="PANTHER" id="PTHR43284:SF1">
    <property type="entry name" value="ASPARAGINE SYNTHETASE"/>
    <property type="match status" value="1"/>
</dbReference>
<keyword evidence="8" id="KW-0028">Amino-acid biosynthesis</keyword>
<dbReference type="Proteomes" id="UP000219036">
    <property type="component" value="Unassembled WGS sequence"/>
</dbReference>
<dbReference type="InterPro" id="IPR017932">
    <property type="entry name" value="GATase_2_dom"/>
</dbReference>
<proteinExistence type="inferred from homology"/>
<dbReference type="CDD" id="cd01991">
    <property type="entry name" value="Asn_synthase_B_C"/>
    <property type="match status" value="1"/>
</dbReference>
<keyword evidence="5 9" id="KW-0067">ATP-binding</keyword>
<feature type="active site" description="For GATase activity" evidence="8">
    <location>
        <position position="2"/>
    </location>
</feature>
<dbReference type="InterPro" id="IPR014729">
    <property type="entry name" value="Rossmann-like_a/b/a_fold"/>
</dbReference>
<dbReference type="PIRSF" id="PIRSF001589">
    <property type="entry name" value="Asn_synthetase_glu-h"/>
    <property type="match status" value="1"/>
</dbReference>
<evidence type="ECO:0000256" key="5">
    <source>
        <dbReference type="ARBA" id="ARBA00022840"/>
    </source>
</evidence>
<name>A0A285N9N2_9AQUI</name>
<evidence type="ECO:0000256" key="8">
    <source>
        <dbReference type="PIRSR" id="PIRSR001589-1"/>
    </source>
</evidence>
<evidence type="ECO:0000256" key="2">
    <source>
        <dbReference type="ARBA" id="ARBA00005752"/>
    </source>
</evidence>